<comment type="similarity">
    <text evidence="1">Belongs to the type-B carboxylesterase/lipase family.</text>
</comment>
<dbReference type="Pfam" id="PF00135">
    <property type="entry name" value="COesterase"/>
    <property type="match status" value="1"/>
</dbReference>
<keyword evidence="7" id="KW-1185">Reference proteome</keyword>
<protein>
    <recommendedName>
        <fullName evidence="5">Carboxylesterase type B domain-containing protein</fullName>
    </recommendedName>
</protein>
<dbReference type="EMBL" id="CABFNQ020000743">
    <property type="protein sequence ID" value="CAH0031835.1"/>
    <property type="molecule type" value="Genomic_DNA"/>
</dbReference>
<feature type="compositionally biased region" description="Gly residues" evidence="3">
    <location>
        <begin position="668"/>
        <end position="682"/>
    </location>
</feature>
<proteinExistence type="inferred from homology"/>
<feature type="region of interest" description="Disordered" evidence="3">
    <location>
        <begin position="653"/>
        <end position="695"/>
    </location>
</feature>
<evidence type="ECO:0000256" key="4">
    <source>
        <dbReference type="SAM" id="SignalP"/>
    </source>
</evidence>
<keyword evidence="2" id="KW-0378">Hydrolase</keyword>
<dbReference type="PANTHER" id="PTHR43918">
    <property type="entry name" value="ACETYLCHOLINESTERASE"/>
    <property type="match status" value="1"/>
</dbReference>
<sequence>MWYQILAQLFILSRASALFILPKLENPVVDLTYAKYEGIRDRAYGVDKYLGMRYAEAPLGDLRFRAPQDPGLVADIQTAQEFGAICLGSDQTPSDNISEDCLFVNVFTPSNATSNSKLPVWLYIQGGGYASNADHDYDGSMVIRESGYNIIFVNFNYRVGVLGFLASEQIRADGDLNVGLLDQRKLLWWVQEHISKFGGDPSRVVIQGTSAGSGSVTHHLTAYGGRDEELFVGAAPQSNFWPSQRTVAGAEFQFDRFANDTGCSEATDVMACLRSADLESIVAGDTSQPLPGAPTNEPFNQFYWLPVVDGDFIRGSLYDQFERGQFVKVPVLVANTNDEASVFVTNPATPDEMALFFRNYFPRLTESEVKQILQTYPLQDPLPQHEAWYPSLSAAYGDSIFLCPGYEVAKAAARHFHSDKVWNYRFNMQDPSNIQAGLGTIHAVDTDAILGPGFAGGYAGSYLNINAPIIPITMHYYISFVRSADPNKYKHETAPVWESWGNGGAQGRRLKLETNSTFMENIPSLQIDRSYALLTLLGTSAYAAPLVERTSVWNGNNGIPNGSKNLLDYLVGLGDYIQKINKALPVSVDVDLPILPGKRDNSEDWISSEDDIANYIDRLQEYIDKIIASLPDGGTKLGLSELGLSKRTWGNGHHRGWGNWNKNENSNGGNGQGDNNQGGNGQGQNNNGQNPNPWRNFNWDNVDLSILNGNFRDLLKKIGINVNVPGNGGLSLDLGGLSIE</sequence>
<dbReference type="InterPro" id="IPR019826">
    <property type="entry name" value="Carboxylesterase_B_AS"/>
</dbReference>
<evidence type="ECO:0000256" key="1">
    <source>
        <dbReference type="ARBA" id="ARBA00005964"/>
    </source>
</evidence>
<feature type="domain" description="Carboxylesterase type B" evidence="5">
    <location>
        <begin position="26"/>
        <end position="517"/>
    </location>
</feature>
<feature type="compositionally biased region" description="Low complexity" evidence="3">
    <location>
        <begin position="657"/>
        <end position="667"/>
    </location>
</feature>
<dbReference type="GO" id="GO:0052689">
    <property type="term" value="F:carboxylic ester hydrolase activity"/>
    <property type="evidence" value="ECO:0007669"/>
    <property type="project" value="TreeGrafter"/>
</dbReference>
<dbReference type="SUPFAM" id="SSF53474">
    <property type="entry name" value="alpha/beta-Hydrolases"/>
    <property type="match status" value="1"/>
</dbReference>
<feature type="signal peptide" evidence="4">
    <location>
        <begin position="1"/>
        <end position="17"/>
    </location>
</feature>
<dbReference type="Proteomes" id="UP000696573">
    <property type="component" value="Unassembled WGS sequence"/>
</dbReference>
<feature type="compositionally biased region" description="Low complexity" evidence="3">
    <location>
        <begin position="683"/>
        <end position="695"/>
    </location>
</feature>
<accession>A0A9N9YTB5</accession>
<name>A0A9N9YTB5_9HYPO</name>
<feature type="chain" id="PRO_5040513519" description="Carboxylesterase type B domain-containing protein" evidence="4">
    <location>
        <begin position="18"/>
        <end position="740"/>
    </location>
</feature>
<dbReference type="PROSITE" id="PS00941">
    <property type="entry name" value="CARBOXYLESTERASE_B_2"/>
    <property type="match status" value="1"/>
</dbReference>
<dbReference type="OrthoDB" id="408631at2759"/>
<dbReference type="AlphaFoldDB" id="A0A9N9YTB5"/>
<comment type="caution">
    <text evidence="6">The sequence shown here is derived from an EMBL/GenBank/DDBJ whole genome shotgun (WGS) entry which is preliminary data.</text>
</comment>
<organism evidence="6 7">
    <name type="scientific">Clonostachys rhizophaga</name>
    <dbReference type="NCBI Taxonomy" id="160324"/>
    <lineage>
        <taxon>Eukaryota</taxon>
        <taxon>Fungi</taxon>
        <taxon>Dikarya</taxon>
        <taxon>Ascomycota</taxon>
        <taxon>Pezizomycotina</taxon>
        <taxon>Sordariomycetes</taxon>
        <taxon>Hypocreomycetidae</taxon>
        <taxon>Hypocreales</taxon>
        <taxon>Bionectriaceae</taxon>
        <taxon>Clonostachys</taxon>
    </lineage>
</organism>
<evidence type="ECO:0000256" key="2">
    <source>
        <dbReference type="ARBA" id="ARBA00022801"/>
    </source>
</evidence>
<dbReference type="PROSITE" id="PS00122">
    <property type="entry name" value="CARBOXYLESTERASE_B_1"/>
    <property type="match status" value="1"/>
</dbReference>
<gene>
    <name evidence="6" type="ORF">CRHIZ90672A_00014497</name>
</gene>
<dbReference type="PANTHER" id="PTHR43918:SF4">
    <property type="entry name" value="CARBOXYLIC ESTER HYDROLASE"/>
    <property type="match status" value="1"/>
</dbReference>
<evidence type="ECO:0000256" key="3">
    <source>
        <dbReference type="SAM" id="MobiDB-lite"/>
    </source>
</evidence>
<dbReference type="InterPro" id="IPR002018">
    <property type="entry name" value="CarbesteraseB"/>
</dbReference>
<evidence type="ECO:0000313" key="6">
    <source>
        <dbReference type="EMBL" id="CAH0031835.1"/>
    </source>
</evidence>
<dbReference type="Gene3D" id="3.40.50.1820">
    <property type="entry name" value="alpha/beta hydrolase"/>
    <property type="match status" value="1"/>
</dbReference>
<keyword evidence="4" id="KW-0732">Signal</keyword>
<dbReference type="InterPro" id="IPR050654">
    <property type="entry name" value="AChE-related_enzymes"/>
</dbReference>
<evidence type="ECO:0000259" key="5">
    <source>
        <dbReference type="Pfam" id="PF00135"/>
    </source>
</evidence>
<dbReference type="InterPro" id="IPR019819">
    <property type="entry name" value="Carboxylesterase_B_CS"/>
</dbReference>
<dbReference type="InterPro" id="IPR029058">
    <property type="entry name" value="AB_hydrolase_fold"/>
</dbReference>
<reference evidence="6" key="1">
    <citation type="submission" date="2021-10" db="EMBL/GenBank/DDBJ databases">
        <authorList>
            <person name="Piombo E."/>
        </authorList>
    </citation>
    <scope>NUCLEOTIDE SEQUENCE</scope>
</reference>
<evidence type="ECO:0000313" key="7">
    <source>
        <dbReference type="Proteomes" id="UP000696573"/>
    </source>
</evidence>